<dbReference type="Proteomes" id="UP000005090">
    <property type="component" value="Chromosome"/>
</dbReference>
<dbReference type="InterPro" id="IPR021513">
    <property type="entry name" value="Phage_RSL1_Orf186"/>
</dbReference>
<proteinExistence type="predicted"/>
<evidence type="ECO:0008006" key="4">
    <source>
        <dbReference type="Google" id="ProtNLM"/>
    </source>
</evidence>
<dbReference type="EMBL" id="CM001475">
    <property type="protein sequence ID" value="EIC31182.1"/>
    <property type="molecule type" value="Genomic_DNA"/>
</dbReference>
<keyword evidence="3" id="KW-1185">Reference proteome</keyword>
<protein>
    <recommendedName>
        <fullName evidence="4">DUF3175 domain-containing protein</fullName>
    </recommendedName>
</protein>
<sequence length="139" mass="15812">MTRNQQTNDSRGAAPYKWSAKVTRESNALSLEQGVFTWKDPQRIAESLRNSAEASTRRKAEPFRSAMSMLVFYVNRAGKNLDPEQKQILEQAKRALRELYGKNERDPRPQQAPIEMRLSADTSFGRRIRAKSSEAKPAG</sequence>
<organism evidence="2 3">
    <name type="scientific">Methylomicrobium album BG8</name>
    <dbReference type="NCBI Taxonomy" id="686340"/>
    <lineage>
        <taxon>Bacteria</taxon>
        <taxon>Pseudomonadati</taxon>
        <taxon>Pseudomonadota</taxon>
        <taxon>Gammaproteobacteria</taxon>
        <taxon>Methylococcales</taxon>
        <taxon>Methylococcaceae</taxon>
        <taxon>Methylomicrobium</taxon>
    </lineage>
</organism>
<dbReference type="AlphaFoldDB" id="H8GGA2"/>
<dbReference type="RefSeq" id="WP_005374362.1">
    <property type="nucleotide sequence ID" value="NZ_CM001475.1"/>
</dbReference>
<evidence type="ECO:0000256" key="1">
    <source>
        <dbReference type="SAM" id="MobiDB-lite"/>
    </source>
</evidence>
<evidence type="ECO:0000313" key="2">
    <source>
        <dbReference type="EMBL" id="EIC31182.1"/>
    </source>
</evidence>
<dbReference type="Pfam" id="PF11373">
    <property type="entry name" value="DUF3175"/>
    <property type="match status" value="1"/>
</dbReference>
<evidence type="ECO:0000313" key="3">
    <source>
        <dbReference type="Proteomes" id="UP000005090"/>
    </source>
</evidence>
<reference evidence="2 3" key="1">
    <citation type="journal article" date="2013" name="Genome Announc.">
        <title>Genome Sequence of the Obligate Gammaproteobacterial Methanotroph Methylomicrobium album Strain BG8.</title>
        <authorList>
            <person name="Kits K.D."/>
            <person name="Kalyuzhnaya M.G."/>
            <person name="Klotz M.G."/>
            <person name="Jetten M.S."/>
            <person name="Op den Camp H.J."/>
            <person name="Vuilleumier S."/>
            <person name="Bringel F."/>
            <person name="Dispirito A.A."/>
            <person name="Murrell J.C."/>
            <person name="Bruce D."/>
            <person name="Cheng J.F."/>
            <person name="Copeland A."/>
            <person name="Goodwin L."/>
            <person name="Hauser L."/>
            <person name="Lajus A."/>
            <person name="Land M.L."/>
            <person name="Lapidus A."/>
            <person name="Lucas S."/>
            <person name="Medigue C."/>
            <person name="Pitluck S."/>
            <person name="Woyke T."/>
            <person name="Zeytun A."/>
            <person name="Stein L.Y."/>
        </authorList>
    </citation>
    <scope>NUCLEOTIDE SEQUENCE [LARGE SCALE GENOMIC DNA]</scope>
    <source>
        <strain evidence="2 3">BG8</strain>
    </source>
</reference>
<accession>H8GGA2</accession>
<dbReference type="eggNOG" id="ENOG5032RRR">
    <property type="taxonomic scope" value="Bacteria"/>
</dbReference>
<dbReference type="HOGENOM" id="CLU_130837_1_0_6"/>
<dbReference type="STRING" id="686340.Metal_3534"/>
<name>H8GGA2_METAL</name>
<gene>
    <name evidence="2" type="ORF">Metal_3534</name>
</gene>
<feature type="region of interest" description="Disordered" evidence="1">
    <location>
        <begin position="100"/>
        <end position="139"/>
    </location>
</feature>